<keyword evidence="2" id="KW-1185">Reference proteome</keyword>
<dbReference type="OrthoDB" id="7996590at2"/>
<dbReference type="Proteomes" id="UP000199048">
    <property type="component" value="Unassembled WGS sequence"/>
</dbReference>
<dbReference type="AlphaFoldDB" id="A0A1I4U7J5"/>
<accession>A0A1I4U7J5</accession>
<evidence type="ECO:0000313" key="2">
    <source>
        <dbReference type="Proteomes" id="UP000199048"/>
    </source>
</evidence>
<protein>
    <submittedName>
        <fullName evidence="1">Uncharacterized protein</fullName>
    </submittedName>
</protein>
<organism evidence="1 2">
    <name type="scientific">Methylobacterium pseudosasicola</name>
    <dbReference type="NCBI Taxonomy" id="582667"/>
    <lineage>
        <taxon>Bacteria</taxon>
        <taxon>Pseudomonadati</taxon>
        <taxon>Pseudomonadota</taxon>
        <taxon>Alphaproteobacteria</taxon>
        <taxon>Hyphomicrobiales</taxon>
        <taxon>Methylobacteriaceae</taxon>
        <taxon>Methylobacterium</taxon>
    </lineage>
</organism>
<dbReference type="EMBL" id="FOTK01000064">
    <property type="protein sequence ID" value="SFM84875.1"/>
    <property type="molecule type" value="Genomic_DNA"/>
</dbReference>
<dbReference type="RefSeq" id="WP_092046651.1">
    <property type="nucleotide sequence ID" value="NZ_FOTK01000064.1"/>
</dbReference>
<reference evidence="2" key="1">
    <citation type="submission" date="2016-10" db="EMBL/GenBank/DDBJ databases">
        <authorList>
            <person name="Varghese N."/>
            <person name="Submissions S."/>
        </authorList>
    </citation>
    <scope>NUCLEOTIDE SEQUENCE [LARGE SCALE GENOMIC DNA]</scope>
    <source>
        <strain evidence="2">BL36</strain>
    </source>
</reference>
<proteinExistence type="predicted"/>
<evidence type="ECO:0000313" key="1">
    <source>
        <dbReference type="EMBL" id="SFM84875.1"/>
    </source>
</evidence>
<sequence length="92" mass="9771">MRGDYSYSDPIPGAVCCLSCGRVSMGMTWSQTEAAVASVNAQRRPGEPPIGPAYFRCCPTPRYRPAVIGDVPDGCTISGVLTEGYMEGPPQI</sequence>
<name>A0A1I4U7J5_9HYPH</name>
<dbReference type="STRING" id="582667.SAMN05192568_106415"/>
<gene>
    <name evidence="1" type="ORF">SAMN05192568_106415</name>
</gene>